<comment type="similarity">
    <text evidence="1">Belongs to the nitronate monooxygenase family. NMO class I subfamily.</text>
</comment>
<dbReference type="EMBL" id="SNVI01000002">
    <property type="protein sequence ID" value="TFE39186.1"/>
    <property type="molecule type" value="Genomic_DNA"/>
</dbReference>
<dbReference type="InterPro" id="IPR013785">
    <property type="entry name" value="Aldolase_TIM"/>
</dbReference>
<proteinExistence type="inferred from homology"/>
<dbReference type="Gene3D" id="3.20.20.70">
    <property type="entry name" value="Aldolase class I"/>
    <property type="match status" value="1"/>
</dbReference>
<dbReference type="Proteomes" id="UP000297385">
    <property type="component" value="Unassembled WGS sequence"/>
</dbReference>
<keyword evidence="5 6" id="KW-0503">Monooxygenase</keyword>
<keyword evidence="2" id="KW-0285">Flavoprotein</keyword>
<dbReference type="CDD" id="cd04730">
    <property type="entry name" value="NPD_like"/>
    <property type="match status" value="1"/>
</dbReference>
<dbReference type="InterPro" id="IPR004136">
    <property type="entry name" value="NMO"/>
</dbReference>
<organism evidence="6 7">
    <name type="scientific">Paraburkholderia dipogonis</name>
    <dbReference type="NCBI Taxonomy" id="1211383"/>
    <lineage>
        <taxon>Bacteria</taxon>
        <taxon>Pseudomonadati</taxon>
        <taxon>Pseudomonadota</taxon>
        <taxon>Betaproteobacteria</taxon>
        <taxon>Burkholderiales</taxon>
        <taxon>Burkholderiaceae</taxon>
        <taxon>Paraburkholderia</taxon>
    </lineage>
</organism>
<evidence type="ECO:0000256" key="5">
    <source>
        <dbReference type="ARBA" id="ARBA00023033"/>
    </source>
</evidence>
<protein>
    <submittedName>
        <fullName evidence="6">Nitronate monooxygenase</fullName>
    </submittedName>
</protein>
<dbReference type="RefSeq" id="WP_134459269.1">
    <property type="nucleotide sequence ID" value="NZ_JBHMFL010000110.1"/>
</dbReference>
<reference evidence="6 7" key="1">
    <citation type="submission" date="2019-03" db="EMBL/GenBank/DDBJ databases">
        <title>Complete Genome Sequence of Paraburkholderia dipogonis ICMP 19430T, a Nitrogen-fixing Symbiont of the South African Invasive Legume Dipogon lignosus in New Zealand.</title>
        <authorList>
            <person name="De Meyer S.E."/>
        </authorList>
    </citation>
    <scope>NUCLEOTIDE SEQUENCE [LARGE SCALE GENOMIC DNA]</scope>
    <source>
        <strain evidence="6 7">ICMP 19430</strain>
    </source>
</reference>
<evidence type="ECO:0000256" key="1">
    <source>
        <dbReference type="ARBA" id="ARBA00009881"/>
    </source>
</evidence>
<dbReference type="GeneID" id="97304613"/>
<dbReference type="PANTHER" id="PTHR42747:SF4">
    <property type="entry name" value="BLR1330 PROTEIN"/>
    <property type="match status" value="1"/>
</dbReference>
<dbReference type="FunFam" id="3.20.20.70:FF:000210">
    <property type="entry name" value="2-nitropropane dioxygenase"/>
    <property type="match status" value="1"/>
</dbReference>
<keyword evidence="4" id="KW-0560">Oxidoreductase</keyword>
<accession>A0A4Y8MNX6</accession>
<sequence>MLPSILNNLTLPIISSPLFAISYPELVVAQCKAGIVGSFPALNAREPDTLEDWIDRINTQLAVLRKETPHAIVGPYAVNQIIHASNTRAERDIRTCIDLQVPILITSLRPPERALIDAVHEYGGLVLHDVINLRHAKKAIDAGVDGLILVAAGAGGHAGTLSPFAFVAEVRKIFDGIVVLGGAIATGESIFAARALGADLAYVGTRFIASREANAKDAYKSALVEAQAGDIIYTDAFTGVHGNYVRQSILAAGLDPDALPESAGAKIDFSATEGMQIKAWRDIWGAGQGVGSVDDVDSVSEIVARLCTEYRGARERMLG</sequence>
<dbReference type="Pfam" id="PF03060">
    <property type="entry name" value="NMO"/>
    <property type="match status" value="1"/>
</dbReference>
<dbReference type="GO" id="GO:0018580">
    <property type="term" value="F:nitronate monooxygenase activity"/>
    <property type="evidence" value="ECO:0007669"/>
    <property type="project" value="InterPro"/>
</dbReference>
<gene>
    <name evidence="6" type="ORF">E2553_20190</name>
</gene>
<evidence type="ECO:0000256" key="2">
    <source>
        <dbReference type="ARBA" id="ARBA00022630"/>
    </source>
</evidence>
<keyword evidence="3" id="KW-0288">FMN</keyword>
<evidence type="ECO:0000313" key="7">
    <source>
        <dbReference type="Proteomes" id="UP000297385"/>
    </source>
</evidence>
<dbReference type="AlphaFoldDB" id="A0A4Y8MNX6"/>
<name>A0A4Y8MNX6_9BURK</name>
<dbReference type="SUPFAM" id="SSF51412">
    <property type="entry name" value="Inosine monophosphate dehydrogenase (IMPDH)"/>
    <property type="match status" value="1"/>
</dbReference>
<evidence type="ECO:0000313" key="6">
    <source>
        <dbReference type="EMBL" id="TFE39186.1"/>
    </source>
</evidence>
<evidence type="ECO:0000256" key="3">
    <source>
        <dbReference type="ARBA" id="ARBA00022643"/>
    </source>
</evidence>
<comment type="caution">
    <text evidence="6">The sequence shown here is derived from an EMBL/GenBank/DDBJ whole genome shotgun (WGS) entry which is preliminary data.</text>
</comment>
<evidence type="ECO:0000256" key="4">
    <source>
        <dbReference type="ARBA" id="ARBA00023002"/>
    </source>
</evidence>
<dbReference type="PANTHER" id="PTHR42747">
    <property type="entry name" value="NITRONATE MONOOXYGENASE-RELATED"/>
    <property type="match status" value="1"/>
</dbReference>